<name>A0A0N4UQ33_DRAME</name>
<proteinExistence type="predicted"/>
<feature type="coiled-coil region" evidence="1">
    <location>
        <begin position="174"/>
        <end position="265"/>
    </location>
</feature>
<dbReference type="EMBL" id="UYYG01000158">
    <property type="protein sequence ID" value="VDN53648.1"/>
    <property type="molecule type" value="Genomic_DNA"/>
</dbReference>
<dbReference type="FunFam" id="1.10.472.80:FF:000007">
    <property type="entry name" value="Rab GTPase-activating protein 1 isoform X1"/>
    <property type="match status" value="1"/>
</dbReference>
<organism evidence="4 6">
    <name type="scientific">Dracunculus medinensis</name>
    <name type="common">Guinea worm</name>
    <dbReference type="NCBI Taxonomy" id="318479"/>
    <lineage>
        <taxon>Eukaryota</taxon>
        <taxon>Metazoa</taxon>
        <taxon>Ecdysozoa</taxon>
        <taxon>Nematoda</taxon>
        <taxon>Chromadorea</taxon>
        <taxon>Rhabditida</taxon>
        <taxon>Spirurina</taxon>
        <taxon>Dracunculoidea</taxon>
        <taxon>Dracunculidae</taxon>
        <taxon>Dracunculus</taxon>
    </lineage>
</organism>
<feature type="domain" description="Rab-GAP TBC" evidence="2">
    <location>
        <begin position="1"/>
        <end position="91"/>
    </location>
</feature>
<reference evidence="6" key="1">
    <citation type="submission" date="2017-02" db="UniProtKB">
        <authorList>
            <consortium name="WormBaseParasite"/>
        </authorList>
    </citation>
    <scope>IDENTIFICATION</scope>
</reference>
<dbReference type="InterPro" id="IPR035969">
    <property type="entry name" value="Rab-GAP_TBC_sf"/>
</dbReference>
<dbReference type="SUPFAM" id="SSF47923">
    <property type="entry name" value="Ypt/Rab-GAP domain of gyp1p"/>
    <property type="match status" value="1"/>
</dbReference>
<protein>
    <submittedName>
        <fullName evidence="6">Rab-GAP TBC domain-containing protein</fullName>
    </submittedName>
</protein>
<dbReference type="STRING" id="318479.A0A0N4UQ33"/>
<evidence type="ECO:0000313" key="6">
    <source>
        <dbReference type="WBParaSite" id="DME_0001009901-mRNA-1"/>
    </source>
</evidence>
<dbReference type="PROSITE" id="PS50086">
    <property type="entry name" value="TBC_RABGAP"/>
    <property type="match status" value="1"/>
</dbReference>
<dbReference type="WBParaSite" id="DME_0001009901-mRNA-1">
    <property type="protein sequence ID" value="DME_0001009901-mRNA-1"/>
    <property type="gene ID" value="DME_0001009901"/>
</dbReference>
<feature type="coiled-coil region" evidence="1">
    <location>
        <begin position="341"/>
        <end position="375"/>
    </location>
</feature>
<evidence type="ECO:0000259" key="2">
    <source>
        <dbReference type="PROSITE" id="PS50086"/>
    </source>
</evidence>
<dbReference type="InterPro" id="IPR000195">
    <property type="entry name" value="Rab-GAP-TBC_dom"/>
</dbReference>
<dbReference type="OrthoDB" id="295078at2759"/>
<dbReference type="InterPro" id="IPR050302">
    <property type="entry name" value="Rab_GAP_TBC_domain"/>
</dbReference>
<dbReference type="Gene3D" id="1.10.472.80">
    <property type="entry name" value="Ypt/Rab-GAP domain of gyp1p, domain 3"/>
    <property type="match status" value="1"/>
</dbReference>
<evidence type="ECO:0000313" key="5">
    <source>
        <dbReference type="Proteomes" id="UP000274756"/>
    </source>
</evidence>
<dbReference type="PANTHER" id="PTHR47219">
    <property type="entry name" value="RAB GTPASE-ACTIVATING PROTEIN 1-LIKE"/>
    <property type="match status" value="1"/>
</dbReference>
<dbReference type="Proteomes" id="UP000038040">
    <property type="component" value="Unplaced"/>
</dbReference>
<gene>
    <name evidence="3" type="ORF">DME_LOCUS3621</name>
</gene>
<dbReference type="GO" id="GO:0031267">
    <property type="term" value="F:small GTPase binding"/>
    <property type="evidence" value="ECO:0007669"/>
    <property type="project" value="TreeGrafter"/>
</dbReference>
<dbReference type="Pfam" id="PF23436">
    <property type="entry name" value="RabGap-TBC_2"/>
    <property type="match status" value="1"/>
</dbReference>
<dbReference type="GO" id="GO:0005096">
    <property type="term" value="F:GTPase activator activity"/>
    <property type="evidence" value="ECO:0007669"/>
    <property type="project" value="TreeGrafter"/>
</dbReference>
<keyword evidence="5" id="KW-1185">Reference proteome</keyword>
<keyword evidence="1" id="KW-0175">Coiled coil</keyword>
<dbReference type="Gene3D" id="1.20.1170.10">
    <property type="match status" value="1"/>
</dbReference>
<evidence type="ECO:0000256" key="1">
    <source>
        <dbReference type="SAM" id="Coils"/>
    </source>
</evidence>
<evidence type="ECO:0000313" key="3">
    <source>
        <dbReference type="EMBL" id="VDN53648.1"/>
    </source>
</evidence>
<reference evidence="3 5" key="2">
    <citation type="submission" date="2018-11" db="EMBL/GenBank/DDBJ databases">
        <authorList>
            <consortium name="Pathogen Informatics"/>
        </authorList>
    </citation>
    <scope>NUCLEOTIDE SEQUENCE [LARGE SCALE GENOMIC DNA]</scope>
</reference>
<dbReference type="AlphaFoldDB" id="A0A0N4UQ33"/>
<sequence>MPEEQAFCTLVKIMFDYGLRDLFKLGLDVLHLRFYQLQRLTEDYVPDLFTHFYDIGVETHMYASQWFLTLFTAKFPLQMVFFIVDLFLSEGINTIFHISLALLRASKKELMQLDFEGALKYFRVILPRKYRTEANAKELIHQAVKLKISHKRLSKYEKEYYSLKERELESQDPLERLERENLRLKETILRLERENDDLAHELVTSKIELRKNLDTAEDSVESLQAQLEHCSRAAKDLEEENKNLCAEYEQIKEMCRREVQRLESDLVRSQGIIKNYKQICSDLSRRIDNQQGVFKEEKKRIAMKISQCGRCAEILTEFKDLTGSPAKNVSPVAENGCGFKVMELMDKLEEREKHIRHLELELAQRKLELVEAQCRNQDLSHQMNSTVTDNNDNNRHGAWLKKTLSSIKEVGTSLK</sequence>
<dbReference type="Proteomes" id="UP000274756">
    <property type="component" value="Unassembled WGS sequence"/>
</dbReference>
<accession>A0A0N4UQ33</accession>
<dbReference type="PANTHER" id="PTHR47219:SF9">
    <property type="entry name" value="GTPASE ACTIVATING PROTEIN AND CENTROSOME-ASSOCIATED, ISOFORM B"/>
    <property type="match status" value="1"/>
</dbReference>
<evidence type="ECO:0000313" key="4">
    <source>
        <dbReference type="Proteomes" id="UP000038040"/>
    </source>
</evidence>